<comment type="caution">
    <text evidence="4">The sequence shown here is derived from an EMBL/GenBank/DDBJ whole genome shotgun (WGS) entry which is preliminary data.</text>
</comment>
<gene>
    <name evidence="4" type="ORF">Ga0609869_002001</name>
</gene>
<feature type="domain" description="SHOCT" evidence="3">
    <location>
        <begin position="88"/>
        <end position="109"/>
    </location>
</feature>
<dbReference type="Proteomes" id="UP001560019">
    <property type="component" value="Unassembled WGS sequence"/>
</dbReference>
<feature type="chain" id="PRO_5046671971" evidence="2">
    <location>
        <begin position="26"/>
        <end position="114"/>
    </location>
</feature>
<keyword evidence="5" id="KW-1185">Reference proteome</keyword>
<evidence type="ECO:0000256" key="2">
    <source>
        <dbReference type="SAM" id="SignalP"/>
    </source>
</evidence>
<keyword evidence="2" id="KW-0732">Signal</keyword>
<keyword evidence="1" id="KW-0472">Membrane</keyword>
<evidence type="ECO:0000259" key="3">
    <source>
        <dbReference type="Pfam" id="PF09851"/>
    </source>
</evidence>
<evidence type="ECO:0000256" key="1">
    <source>
        <dbReference type="SAM" id="Phobius"/>
    </source>
</evidence>
<keyword evidence="1" id="KW-1133">Transmembrane helix</keyword>
<dbReference type="Pfam" id="PF09851">
    <property type="entry name" value="SHOCT"/>
    <property type="match status" value="1"/>
</dbReference>
<dbReference type="RefSeq" id="WP_211336821.1">
    <property type="nucleotide sequence ID" value="NZ_JBEHHI010000002.1"/>
</dbReference>
<feature type="signal peptide" evidence="2">
    <location>
        <begin position="1"/>
        <end position="25"/>
    </location>
</feature>
<organism evidence="4 5">
    <name type="scientific">Rhodovulum iodosum</name>
    <dbReference type="NCBI Taxonomy" id="68291"/>
    <lineage>
        <taxon>Bacteria</taxon>
        <taxon>Pseudomonadati</taxon>
        <taxon>Pseudomonadota</taxon>
        <taxon>Alphaproteobacteria</taxon>
        <taxon>Rhodobacterales</taxon>
        <taxon>Paracoccaceae</taxon>
        <taxon>Rhodovulum</taxon>
    </lineage>
</organism>
<proteinExistence type="predicted"/>
<feature type="transmembrane region" description="Helical" evidence="1">
    <location>
        <begin position="41"/>
        <end position="66"/>
    </location>
</feature>
<dbReference type="EMBL" id="JBEHHI010000002">
    <property type="protein sequence ID" value="MEX5728648.1"/>
    <property type="molecule type" value="Genomic_DNA"/>
</dbReference>
<dbReference type="InterPro" id="IPR018649">
    <property type="entry name" value="SHOCT"/>
</dbReference>
<protein>
    <submittedName>
        <fullName evidence="4">Membrane protein</fullName>
    </submittedName>
</protein>
<evidence type="ECO:0000313" key="5">
    <source>
        <dbReference type="Proteomes" id="UP001560019"/>
    </source>
</evidence>
<name>A0ABV3XU98_9RHOB</name>
<keyword evidence="1" id="KW-0812">Transmembrane</keyword>
<accession>A0ABV3XU98</accession>
<evidence type="ECO:0000313" key="4">
    <source>
        <dbReference type="EMBL" id="MEX5728648.1"/>
    </source>
</evidence>
<sequence>MKKLKLPGAAGMVGLVLAAPSAAIAAPGDGRYFDHYGAMGWGGWFAGPVMMVIFFALLVGAVVLVVRLLGADASRSGPQSEDRAHMFLRERFAKGEISEDEYEASRKVLDGEKA</sequence>
<reference evidence="4 5" key="1">
    <citation type="submission" date="2024-06" db="EMBL/GenBank/DDBJ databases">
        <title>Genome of Rhodovulum iodosum, a marine photoferrotroph.</title>
        <authorList>
            <person name="Bianchini G."/>
            <person name="Nikeleit V."/>
            <person name="Kappler A."/>
            <person name="Bryce C."/>
            <person name="Sanchez-Baracaldo P."/>
        </authorList>
    </citation>
    <scope>NUCLEOTIDE SEQUENCE [LARGE SCALE GENOMIC DNA]</scope>
    <source>
        <strain evidence="4 5">UT/N1</strain>
    </source>
</reference>